<accession>A0AA39NSX3</accession>
<comment type="caution">
    <text evidence="2">The sequence shown here is derived from an EMBL/GenBank/DDBJ whole genome shotgun (WGS) entry which is preliminary data.</text>
</comment>
<organism evidence="2 3">
    <name type="scientific">Armillaria novae-zelandiae</name>
    <dbReference type="NCBI Taxonomy" id="153914"/>
    <lineage>
        <taxon>Eukaryota</taxon>
        <taxon>Fungi</taxon>
        <taxon>Dikarya</taxon>
        <taxon>Basidiomycota</taxon>
        <taxon>Agaricomycotina</taxon>
        <taxon>Agaricomycetes</taxon>
        <taxon>Agaricomycetidae</taxon>
        <taxon>Agaricales</taxon>
        <taxon>Marasmiineae</taxon>
        <taxon>Physalacriaceae</taxon>
        <taxon>Armillaria</taxon>
    </lineage>
</organism>
<dbReference type="AlphaFoldDB" id="A0AA39NSX3"/>
<name>A0AA39NSX3_9AGAR</name>
<keyword evidence="3" id="KW-1185">Reference proteome</keyword>
<reference evidence="2" key="1">
    <citation type="submission" date="2023-06" db="EMBL/GenBank/DDBJ databases">
        <authorList>
            <consortium name="Lawrence Berkeley National Laboratory"/>
            <person name="Ahrendt S."/>
            <person name="Sahu N."/>
            <person name="Indic B."/>
            <person name="Wong-Bajracharya J."/>
            <person name="Merenyi Z."/>
            <person name="Ke H.-M."/>
            <person name="Monk M."/>
            <person name="Kocsube S."/>
            <person name="Drula E."/>
            <person name="Lipzen A."/>
            <person name="Balint B."/>
            <person name="Henrissat B."/>
            <person name="Andreopoulos B."/>
            <person name="Martin F.M."/>
            <person name="Harder C.B."/>
            <person name="Rigling D."/>
            <person name="Ford K.L."/>
            <person name="Foster G.D."/>
            <person name="Pangilinan J."/>
            <person name="Papanicolaou A."/>
            <person name="Barry K."/>
            <person name="LaButti K."/>
            <person name="Viragh M."/>
            <person name="Koriabine M."/>
            <person name="Yan M."/>
            <person name="Riley R."/>
            <person name="Champramary S."/>
            <person name="Plett K.L."/>
            <person name="Tsai I.J."/>
            <person name="Slot J."/>
            <person name="Sipos G."/>
            <person name="Plett J."/>
            <person name="Nagy L.G."/>
            <person name="Grigoriev I.V."/>
        </authorList>
    </citation>
    <scope>NUCLEOTIDE SEQUENCE</scope>
    <source>
        <strain evidence="2">ICMP 16352</strain>
    </source>
</reference>
<proteinExistence type="predicted"/>
<gene>
    <name evidence="2" type="ORF">IW261DRAFT_900903</name>
</gene>
<dbReference type="EMBL" id="JAUEPR010000052">
    <property type="protein sequence ID" value="KAK0471264.1"/>
    <property type="molecule type" value="Genomic_DNA"/>
</dbReference>
<dbReference type="Proteomes" id="UP001175227">
    <property type="component" value="Unassembled WGS sequence"/>
</dbReference>
<evidence type="ECO:0000313" key="3">
    <source>
        <dbReference type="Proteomes" id="UP001175227"/>
    </source>
</evidence>
<sequence length="123" mass="14001">MYLVSSTSAWTEGDRVSNFKITITEAREISMEVLRRYTAGQQSWDENVSTALTALNSVLRMGPSLKHPFRVGSFFNDKNKKALGNMPLGSVGRIFPIRATHCERSDRQHRYIHRRYVQTGLPG</sequence>
<evidence type="ECO:0000313" key="2">
    <source>
        <dbReference type="EMBL" id="KAK0471264.1"/>
    </source>
</evidence>
<evidence type="ECO:0000259" key="1">
    <source>
        <dbReference type="Pfam" id="PF16486"/>
    </source>
</evidence>
<protein>
    <recommendedName>
        <fullName evidence="1">Protein argonaute N-terminal domain-containing protein</fullName>
    </recommendedName>
</protein>
<dbReference type="InterPro" id="IPR032474">
    <property type="entry name" value="Argonaute_N"/>
</dbReference>
<dbReference type="Pfam" id="PF16486">
    <property type="entry name" value="ArgoN"/>
    <property type="match status" value="1"/>
</dbReference>
<feature type="domain" description="Protein argonaute N-terminal" evidence="1">
    <location>
        <begin position="12"/>
        <end position="59"/>
    </location>
</feature>